<accession>A0A7W6UTZ4</accession>
<evidence type="ECO:0000313" key="2">
    <source>
        <dbReference type="EMBL" id="MBB4409655.1"/>
    </source>
</evidence>
<evidence type="ECO:0000313" key="6">
    <source>
        <dbReference type="Proteomes" id="UP000576087"/>
    </source>
</evidence>
<dbReference type="AlphaFoldDB" id="A0A7W6UTZ4"/>
<protein>
    <submittedName>
        <fullName evidence="3">Uncharacterized protein</fullName>
    </submittedName>
</protein>
<reference evidence="4 5" key="1">
    <citation type="submission" date="2020-08" db="EMBL/GenBank/DDBJ databases">
        <title>Genomic Encyclopedia of Type Strains, Phase IV (KMG-V): Genome sequencing to study the core and pangenomes of soil and plant-associated prokaryotes.</title>
        <authorList>
            <person name="Whitman W."/>
        </authorList>
    </citation>
    <scope>NUCLEOTIDE SEQUENCE [LARGE SCALE GENOMIC DNA]</scope>
    <source>
        <strain evidence="2 5">SEMIA 444</strain>
        <strain evidence="1 4">SEMIA 448</strain>
        <strain evidence="3 6">SEMIA 452</strain>
    </source>
</reference>
<gene>
    <name evidence="2" type="ORF">GGE31_000126</name>
    <name evidence="1" type="ORF">GGE33_001659</name>
    <name evidence="3" type="ORF">GGE35_000124</name>
</gene>
<evidence type="ECO:0000313" key="5">
    <source>
        <dbReference type="Proteomes" id="UP000524535"/>
    </source>
</evidence>
<comment type="caution">
    <text evidence="3">The sequence shown here is derived from an EMBL/GenBank/DDBJ whole genome shotgun (WGS) entry which is preliminary data.</text>
</comment>
<dbReference type="EMBL" id="JACIHM010000001">
    <property type="protein sequence ID" value="MBB4444342.1"/>
    <property type="molecule type" value="Genomic_DNA"/>
</dbReference>
<evidence type="ECO:0000313" key="4">
    <source>
        <dbReference type="Proteomes" id="UP000520770"/>
    </source>
</evidence>
<proteinExistence type="predicted"/>
<sequence>MSAYAYYPFVADTATLALNGSTHGGGVTVVASRAAGITMTLPKCLGHGTEFDIYVGTSITSNALIIQCADSVDVMAGVAYVAQDAGDTVAAYETAADSDTITLNGSTRGGIRGDRIKIKAVQAGVWSVQVFSSGTGTEVTPFAATV</sequence>
<evidence type="ECO:0000313" key="1">
    <source>
        <dbReference type="EMBL" id="MBB4347951.1"/>
    </source>
</evidence>
<evidence type="ECO:0000313" key="3">
    <source>
        <dbReference type="EMBL" id="MBB4444342.1"/>
    </source>
</evidence>
<dbReference type="EMBL" id="JACIGY010000001">
    <property type="protein sequence ID" value="MBB4409655.1"/>
    <property type="molecule type" value="Genomic_DNA"/>
</dbReference>
<dbReference type="EMBL" id="JACIGW010000001">
    <property type="protein sequence ID" value="MBB4347951.1"/>
    <property type="molecule type" value="Genomic_DNA"/>
</dbReference>
<name>A0A7W6UTZ4_9HYPH</name>
<dbReference type="RefSeq" id="WP_183821981.1">
    <property type="nucleotide sequence ID" value="NZ_JACIGW010000001.1"/>
</dbReference>
<keyword evidence="5" id="KW-1185">Reference proteome</keyword>
<organism evidence="3 6">
    <name type="scientific">Aliirhizobium cellulosilyticum</name>
    <dbReference type="NCBI Taxonomy" id="393664"/>
    <lineage>
        <taxon>Bacteria</taxon>
        <taxon>Pseudomonadati</taxon>
        <taxon>Pseudomonadota</taxon>
        <taxon>Alphaproteobacteria</taxon>
        <taxon>Hyphomicrobiales</taxon>
        <taxon>Rhizobiaceae</taxon>
        <taxon>Aliirhizobium</taxon>
    </lineage>
</organism>
<dbReference type="Proteomes" id="UP000576087">
    <property type="component" value="Unassembled WGS sequence"/>
</dbReference>
<dbReference type="Proteomes" id="UP000520770">
    <property type="component" value="Unassembled WGS sequence"/>
</dbReference>
<dbReference type="Proteomes" id="UP000524535">
    <property type="component" value="Unassembled WGS sequence"/>
</dbReference>